<sequence>MKEIVVVSGKGGAGKSTVTASLAYFLNHNDVLVDADVDAADLHILMKPDIETEKDFYSGLEFVIDNDVCTNCDECRQKCEYDAINVIDGRYLIDGIACEGCGFCSYVCSVEAISSSEKLTGKKYISNTRFGFKMVHAKLNVAEENSGKLVAEVKKDARELAEKQNSEIILVDGPPGVGCSTISALSNADIALLVVESTVSGLHDIKRCMELLQHFKSKICVIINKFGLNPDIDCEILNYFEDKEVEMLGKVDYSLNVVDSLKRCMVLPEYAELYKKVFAEIFDGLKKM</sequence>
<accession>A0A5A8EZE1</accession>
<dbReference type="PANTHER" id="PTHR43534:SF1">
    <property type="entry name" value="4FE-4S CLUSTER CONTAINING PARA FAMILY ATPASE PROTEIN"/>
    <property type="match status" value="1"/>
</dbReference>
<keyword evidence="6" id="KW-1185">Reference proteome</keyword>
<proteinExistence type="predicted"/>
<organism evidence="5 6">
    <name type="scientific">Deferribacter autotrophicus</name>
    <dbReference type="NCBI Taxonomy" id="500465"/>
    <lineage>
        <taxon>Bacteria</taxon>
        <taxon>Pseudomonadati</taxon>
        <taxon>Deferribacterota</taxon>
        <taxon>Deferribacteres</taxon>
        <taxon>Deferribacterales</taxon>
        <taxon>Deferribacteraceae</taxon>
        <taxon>Deferribacter</taxon>
    </lineage>
</organism>
<feature type="domain" description="4Fe-4S ferredoxin-type" evidence="4">
    <location>
        <begin position="60"/>
        <end position="88"/>
    </location>
</feature>
<dbReference type="RefSeq" id="WP_149267195.1">
    <property type="nucleotide sequence ID" value="NZ_VFJB01000009.1"/>
</dbReference>
<evidence type="ECO:0000256" key="2">
    <source>
        <dbReference type="ARBA" id="ARBA00023004"/>
    </source>
</evidence>
<protein>
    <submittedName>
        <fullName evidence="5">(4Fe-4S)-binding protein</fullName>
    </submittedName>
</protein>
<dbReference type="Proteomes" id="UP000322876">
    <property type="component" value="Unassembled WGS sequence"/>
</dbReference>
<dbReference type="GO" id="GO:0051536">
    <property type="term" value="F:iron-sulfur cluster binding"/>
    <property type="evidence" value="ECO:0007669"/>
    <property type="project" value="UniProtKB-KW"/>
</dbReference>
<dbReference type="Gene3D" id="3.30.70.20">
    <property type="match status" value="1"/>
</dbReference>
<evidence type="ECO:0000313" key="5">
    <source>
        <dbReference type="EMBL" id="KAA0257050.1"/>
    </source>
</evidence>
<dbReference type="GO" id="GO:0046872">
    <property type="term" value="F:metal ion binding"/>
    <property type="evidence" value="ECO:0007669"/>
    <property type="project" value="UniProtKB-KW"/>
</dbReference>
<reference evidence="5 6" key="1">
    <citation type="submission" date="2019-06" db="EMBL/GenBank/DDBJ databases">
        <title>Genomic insights into carbon and energy metabolism of Deferribacter autotrophicus revealed new metabolic traits in the phylum Deferribacteres.</title>
        <authorList>
            <person name="Slobodkin A.I."/>
            <person name="Slobodkina G.B."/>
            <person name="Allioux M."/>
            <person name="Alain K."/>
            <person name="Jebbar M."/>
            <person name="Shadrin V."/>
            <person name="Kublanov I.V."/>
            <person name="Toshchakov S.V."/>
            <person name="Bonch-Osmolovskaya E.A."/>
        </authorList>
    </citation>
    <scope>NUCLEOTIDE SEQUENCE [LARGE SCALE GENOMIC DNA]</scope>
    <source>
        <strain evidence="5 6">SL50</strain>
    </source>
</reference>
<dbReference type="SUPFAM" id="SSF52540">
    <property type="entry name" value="P-loop containing nucleoside triphosphate hydrolases"/>
    <property type="match status" value="1"/>
</dbReference>
<dbReference type="CDD" id="cd03110">
    <property type="entry name" value="SIMIBI_bact_arch"/>
    <property type="match status" value="1"/>
</dbReference>
<keyword evidence="3" id="KW-0411">Iron-sulfur</keyword>
<dbReference type="PANTHER" id="PTHR43534">
    <property type="entry name" value="MIND SUPERFAMILY P-LOOP ATPASE CONTAINING AN INSERTED FERREDOXIN DOMAIN"/>
    <property type="match status" value="1"/>
</dbReference>
<evidence type="ECO:0000313" key="6">
    <source>
        <dbReference type="Proteomes" id="UP000322876"/>
    </source>
</evidence>
<dbReference type="EMBL" id="VFJB01000009">
    <property type="protein sequence ID" value="KAA0257050.1"/>
    <property type="molecule type" value="Genomic_DNA"/>
</dbReference>
<name>A0A5A8EZE1_9BACT</name>
<keyword evidence="2" id="KW-0408">Iron</keyword>
<gene>
    <name evidence="5" type="ORF">FHQ18_10805</name>
</gene>
<dbReference type="PROSITE" id="PS00198">
    <property type="entry name" value="4FE4S_FER_1"/>
    <property type="match status" value="1"/>
</dbReference>
<dbReference type="InterPro" id="IPR017896">
    <property type="entry name" value="4Fe4S_Fe-S-bd"/>
</dbReference>
<dbReference type="InterPro" id="IPR017900">
    <property type="entry name" value="4Fe4S_Fe_S_CS"/>
</dbReference>
<comment type="caution">
    <text evidence="5">The sequence shown here is derived from an EMBL/GenBank/DDBJ whole genome shotgun (WGS) entry which is preliminary data.</text>
</comment>
<keyword evidence="1" id="KW-0479">Metal-binding</keyword>
<dbReference type="AlphaFoldDB" id="A0A5A8EZE1"/>
<dbReference type="PROSITE" id="PS51379">
    <property type="entry name" value="4FE4S_FER_2"/>
    <property type="match status" value="2"/>
</dbReference>
<dbReference type="OrthoDB" id="9778602at2"/>
<dbReference type="Pfam" id="PF01656">
    <property type="entry name" value="CbiA"/>
    <property type="match status" value="1"/>
</dbReference>
<dbReference type="Gene3D" id="3.40.50.300">
    <property type="entry name" value="P-loop containing nucleotide triphosphate hydrolases"/>
    <property type="match status" value="1"/>
</dbReference>
<dbReference type="InterPro" id="IPR027417">
    <property type="entry name" value="P-loop_NTPase"/>
</dbReference>
<evidence type="ECO:0000256" key="3">
    <source>
        <dbReference type="ARBA" id="ARBA00023014"/>
    </source>
</evidence>
<evidence type="ECO:0000259" key="4">
    <source>
        <dbReference type="PROSITE" id="PS51379"/>
    </source>
</evidence>
<evidence type="ECO:0000256" key="1">
    <source>
        <dbReference type="ARBA" id="ARBA00022723"/>
    </source>
</evidence>
<feature type="domain" description="4Fe-4S ferredoxin-type" evidence="4">
    <location>
        <begin position="89"/>
        <end position="118"/>
    </location>
</feature>
<dbReference type="InterPro" id="IPR002586">
    <property type="entry name" value="CobQ/CobB/MinD/ParA_Nub-bd_dom"/>
</dbReference>